<gene>
    <name evidence="3" type="ORF">I550_0461</name>
</gene>
<dbReference type="PATRIC" id="fig|1299331.3.peg.449"/>
<evidence type="ECO:0000313" key="3">
    <source>
        <dbReference type="EMBL" id="EUA57336.1"/>
    </source>
</evidence>
<feature type="region of interest" description="Disordered" evidence="1">
    <location>
        <begin position="1"/>
        <end position="22"/>
    </location>
</feature>
<reference evidence="3 4" key="1">
    <citation type="submission" date="2013-12" db="EMBL/GenBank/DDBJ databases">
        <authorList>
            <person name="Zelazny A."/>
            <person name="Olivier K."/>
            <person name="Holland S."/>
            <person name="Lenaerts A."/>
            <person name="Ordway D."/>
            <person name="DeGroote M.A."/>
            <person name="Parker T."/>
            <person name="Sizemore C."/>
            <person name="Tallon L.J."/>
            <person name="Sadzewicz L.K."/>
            <person name="Sengamalay N."/>
            <person name="Fraser C.M."/>
            <person name="Hine E."/>
            <person name="Shefchek K.A."/>
            <person name="Das S.P."/>
            <person name="Tettelin H."/>
        </authorList>
    </citation>
    <scope>NUCLEOTIDE SEQUENCE [LARGE SCALE GENOMIC DNA]</scope>
    <source>
        <strain evidence="3 4">1956</strain>
    </source>
</reference>
<dbReference type="Pfam" id="PF01370">
    <property type="entry name" value="Epimerase"/>
    <property type="match status" value="1"/>
</dbReference>
<comment type="caution">
    <text evidence="3">The sequence shown here is derived from an EMBL/GenBank/DDBJ whole genome shotgun (WGS) entry which is preliminary data.</text>
</comment>
<evidence type="ECO:0000256" key="1">
    <source>
        <dbReference type="SAM" id="MobiDB-lite"/>
    </source>
</evidence>
<sequence length="339" mass="36991">MVSALSAEGHTVTATDLDNADNRRREAAMTAQPGVQVQWADLTNAVEVDRMVRAVAPGAVIHLAAIIPPFCYARRDLARVVNVDATAHLIAAASAISTPPRFALASSVAVYGARNPHCTNDLLTVRTQRRPSDLYGSHKVMAEDSLMSSDLDWVVLRLGGVLTAQPRWRIDPEMVAFEALLPIDGRIHTVDVRDVAAAFVSAATKSVSREVFLIGGDATHRITQGAITADISAAMGLRGGMPPGRPGDPRNNQEWFATDWMDTAASQDVLGFQCHSLPDMFAELRRTVGWRRWPLHLVAPVTRAYLSRRAPYRGIPGHYAQPWQVISERWGDPGPDAMH</sequence>
<name>X8CND1_MYCIT</name>
<dbReference type="InterPro" id="IPR001509">
    <property type="entry name" value="Epimerase_deHydtase"/>
</dbReference>
<dbReference type="Gene3D" id="3.40.50.720">
    <property type="entry name" value="NAD(P)-binding Rossmann-like Domain"/>
    <property type="match status" value="1"/>
</dbReference>
<evidence type="ECO:0000259" key="2">
    <source>
        <dbReference type="Pfam" id="PF01370"/>
    </source>
</evidence>
<dbReference type="CDD" id="cd08946">
    <property type="entry name" value="SDR_e"/>
    <property type="match status" value="1"/>
</dbReference>
<dbReference type="InterPro" id="IPR050177">
    <property type="entry name" value="Lipid_A_modif_metabolic_enz"/>
</dbReference>
<dbReference type="EMBL" id="JAOG01000001">
    <property type="protein sequence ID" value="EUA57336.1"/>
    <property type="molecule type" value="Genomic_DNA"/>
</dbReference>
<dbReference type="SUPFAM" id="SSF51735">
    <property type="entry name" value="NAD(P)-binding Rossmann-fold domains"/>
    <property type="match status" value="1"/>
</dbReference>
<feature type="domain" description="NAD-dependent epimerase/dehydratase" evidence="2">
    <location>
        <begin position="2"/>
        <end position="158"/>
    </location>
</feature>
<organism evidence="3 4">
    <name type="scientific">Mycobacterium intracellulare 1956</name>
    <dbReference type="NCBI Taxonomy" id="1299331"/>
    <lineage>
        <taxon>Bacteria</taxon>
        <taxon>Bacillati</taxon>
        <taxon>Actinomycetota</taxon>
        <taxon>Actinomycetes</taxon>
        <taxon>Mycobacteriales</taxon>
        <taxon>Mycobacteriaceae</taxon>
        <taxon>Mycobacterium</taxon>
        <taxon>Mycobacterium avium complex (MAC)</taxon>
    </lineage>
</organism>
<dbReference type="PANTHER" id="PTHR43245">
    <property type="entry name" value="BIFUNCTIONAL POLYMYXIN RESISTANCE PROTEIN ARNA"/>
    <property type="match status" value="1"/>
</dbReference>
<evidence type="ECO:0000313" key="4">
    <source>
        <dbReference type="Proteomes" id="UP000020825"/>
    </source>
</evidence>
<protein>
    <submittedName>
        <fullName evidence="3">NAD dependent epimerase/dehydratase family protein</fullName>
    </submittedName>
</protein>
<dbReference type="InterPro" id="IPR036291">
    <property type="entry name" value="NAD(P)-bd_dom_sf"/>
</dbReference>
<dbReference type="AlphaFoldDB" id="X8CND1"/>
<dbReference type="Proteomes" id="UP000020825">
    <property type="component" value="Unassembled WGS sequence"/>
</dbReference>
<accession>X8CND1</accession>
<proteinExistence type="predicted"/>